<evidence type="ECO:0000256" key="12">
    <source>
        <dbReference type="ARBA" id="ARBA00023277"/>
    </source>
</evidence>
<evidence type="ECO:0000256" key="14">
    <source>
        <dbReference type="ARBA" id="ARBA00039737"/>
    </source>
</evidence>
<dbReference type="InterPro" id="IPR023214">
    <property type="entry name" value="HAD_sf"/>
</dbReference>
<feature type="non-terminal residue" evidence="24">
    <location>
        <position position="1"/>
    </location>
</feature>
<gene>
    <name evidence="24" type="ORF">chiPu_0006054</name>
</gene>
<dbReference type="OrthoDB" id="413953at2759"/>
<evidence type="ECO:0000256" key="1">
    <source>
        <dbReference type="ARBA" id="ARBA00004202"/>
    </source>
</evidence>
<dbReference type="GO" id="GO:0005886">
    <property type="term" value="C:plasma membrane"/>
    <property type="evidence" value="ECO:0007669"/>
    <property type="project" value="UniProtKB-SubCell"/>
</dbReference>
<evidence type="ECO:0000256" key="8">
    <source>
        <dbReference type="ARBA" id="ARBA00022723"/>
    </source>
</evidence>
<dbReference type="NCBIfam" id="TIGR01460">
    <property type="entry name" value="HAD-SF-IIA"/>
    <property type="match status" value="1"/>
</dbReference>
<evidence type="ECO:0000256" key="9">
    <source>
        <dbReference type="ARBA" id="ARBA00022801"/>
    </source>
</evidence>
<dbReference type="Pfam" id="PF13242">
    <property type="entry name" value="Hydrolase_like"/>
    <property type="match status" value="1"/>
</dbReference>
<evidence type="ECO:0000256" key="4">
    <source>
        <dbReference type="ARBA" id="ARBA00011738"/>
    </source>
</evidence>
<keyword evidence="11" id="KW-0472">Membrane</keyword>
<keyword evidence="12" id="KW-0119">Carbohydrate metabolism</keyword>
<evidence type="ECO:0000256" key="18">
    <source>
        <dbReference type="ARBA" id="ARBA00049369"/>
    </source>
</evidence>
<dbReference type="Pfam" id="PF13344">
    <property type="entry name" value="Hydrolase_6"/>
    <property type="match status" value="1"/>
</dbReference>
<keyword evidence="10 23" id="KW-0460">Magnesium</keyword>
<dbReference type="AlphaFoldDB" id="A0A401SB47"/>
<comment type="function">
    <text evidence="20">Glycerol-3-phosphate phosphatase hydrolyzing glycerol-3-phosphate into glycerol. Thereby, regulates the cellular levels of glycerol-3-phosphate a metabolic intermediate of glucose, lipid and energy metabolism. Was also shown to have a 2-phosphoglycolate phosphatase activity and a tyrosine-protein phosphatase activity. However, their physiological relevance is unclear. In vitro, also has a phosphatase activity toward ADP, ATP, GDP and GTP.</text>
</comment>
<dbReference type="EC" id="3.1.3.48" evidence="5"/>
<evidence type="ECO:0000256" key="17">
    <source>
        <dbReference type="ARBA" id="ARBA00048354"/>
    </source>
</evidence>
<evidence type="ECO:0000256" key="13">
    <source>
        <dbReference type="ARBA" id="ARBA00038981"/>
    </source>
</evidence>
<reference evidence="24 25" key="1">
    <citation type="journal article" date="2018" name="Nat. Ecol. Evol.">
        <title>Shark genomes provide insights into elasmobranch evolution and the origin of vertebrates.</title>
        <authorList>
            <person name="Hara Y"/>
            <person name="Yamaguchi K"/>
            <person name="Onimaru K"/>
            <person name="Kadota M"/>
            <person name="Koyanagi M"/>
            <person name="Keeley SD"/>
            <person name="Tatsumi K"/>
            <person name="Tanaka K"/>
            <person name="Motone F"/>
            <person name="Kageyama Y"/>
            <person name="Nozu R"/>
            <person name="Adachi N"/>
            <person name="Nishimura O"/>
            <person name="Nakagawa R"/>
            <person name="Tanegashima C"/>
            <person name="Kiyatake I"/>
            <person name="Matsumoto R"/>
            <person name="Murakumo K"/>
            <person name="Nishida K"/>
            <person name="Terakita A"/>
            <person name="Kuratani S"/>
            <person name="Sato K"/>
            <person name="Hyodo S Kuraku.S."/>
        </authorList>
    </citation>
    <scope>NUCLEOTIDE SEQUENCE [LARGE SCALE GENOMIC DNA]</scope>
</reference>
<protein>
    <recommendedName>
        <fullName evidence="14">Glycerol-3-phosphate phosphatase</fullName>
        <ecNumber evidence="13">3.1.3.21</ecNumber>
        <ecNumber evidence="5">3.1.3.48</ecNumber>
    </recommendedName>
    <alternativeName>
        <fullName evidence="16">Aspartate-based ubiquitous Mg(2+)-dependent phosphatase</fullName>
    </alternativeName>
    <alternativeName>
        <fullName evidence="15">Phosphoglycolate phosphatase</fullName>
    </alternativeName>
</protein>
<evidence type="ECO:0000256" key="20">
    <source>
        <dbReference type="ARBA" id="ARBA00057228"/>
    </source>
</evidence>
<evidence type="ECO:0000256" key="15">
    <source>
        <dbReference type="ARBA" id="ARBA00042278"/>
    </source>
</evidence>
<keyword evidence="9" id="KW-0378">Hydrolase</keyword>
<comment type="catalytic activity">
    <reaction evidence="19">
        <text>O-phospho-L-tyrosyl-[protein] + H2O = L-tyrosyl-[protein] + phosphate</text>
        <dbReference type="Rhea" id="RHEA:10684"/>
        <dbReference type="Rhea" id="RHEA-COMP:10136"/>
        <dbReference type="Rhea" id="RHEA-COMP:20101"/>
        <dbReference type="ChEBI" id="CHEBI:15377"/>
        <dbReference type="ChEBI" id="CHEBI:43474"/>
        <dbReference type="ChEBI" id="CHEBI:46858"/>
        <dbReference type="ChEBI" id="CHEBI:61978"/>
        <dbReference type="EC" id="3.1.3.48"/>
    </reaction>
</comment>
<evidence type="ECO:0000256" key="11">
    <source>
        <dbReference type="ARBA" id="ARBA00023136"/>
    </source>
</evidence>
<feature type="active site" description="Nucleophile" evidence="21">
    <location>
        <position position="52"/>
    </location>
</feature>
<dbReference type="SUPFAM" id="SSF56784">
    <property type="entry name" value="HAD-like"/>
    <property type="match status" value="1"/>
</dbReference>
<proteinExistence type="inferred from homology"/>
<sequence length="333" mass="35131">RGLPVPGRGLPGHFSGSGAGGLPTLVMSAGCVHLSGALCSELLASVDTLLFDCDGVLWKGDSPIPGAVQFINRLQERGKRVFFLTNNSSKSRQMYGEKLHGLGFRARPEQVYGTAPCTALYLRQEAKLRGSVYLIGGAALRGELGAQGIVCSGSGPGPELTPGPGPMQAWEAEPLDPSVGAVLIGFDEHFTYMKLCRAARYLRDPSCIFLATNTDTLLPTEGGGIPGTGCLVKAVEAASNRTAHVIGKPSAFMFDCMVKEHGIDPSRTVMVGDRLDTDILMGSNCGLRTILTLTGVSTLEEAMANQKSDSPDHHKLVPSYYVGSVADLLPALD</sequence>
<feature type="binding site" evidence="23">
    <location>
        <position position="273"/>
    </location>
    <ligand>
        <name>Mg(2+)</name>
        <dbReference type="ChEBI" id="CHEBI:18420"/>
    </ligand>
</feature>
<dbReference type="PANTHER" id="PTHR19288:SF92">
    <property type="entry name" value="GLYCEROL-3-PHOSPHATE PHOSPHATASE"/>
    <property type="match status" value="1"/>
</dbReference>
<dbReference type="GO" id="GO:0046872">
    <property type="term" value="F:metal ion binding"/>
    <property type="evidence" value="ECO:0007669"/>
    <property type="project" value="UniProtKB-KW"/>
</dbReference>
<evidence type="ECO:0000256" key="6">
    <source>
        <dbReference type="ARBA" id="ARBA00022475"/>
    </source>
</evidence>
<dbReference type="EC" id="3.1.3.21" evidence="13"/>
<dbReference type="InterPro" id="IPR036412">
    <property type="entry name" value="HAD-like_sf"/>
</dbReference>
<dbReference type="GO" id="GO:0005829">
    <property type="term" value="C:cytosol"/>
    <property type="evidence" value="ECO:0007669"/>
    <property type="project" value="UniProtKB-SubCell"/>
</dbReference>
<feature type="binding site" evidence="22">
    <location>
        <position position="248"/>
    </location>
    <ligand>
        <name>substrate</name>
    </ligand>
</feature>
<organism evidence="24 25">
    <name type="scientific">Chiloscyllium punctatum</name>
    <name type="common">Brownbanded bambooshark</name>
    <name type="synonym">Hemiscyllium punctatum</name>
    <dbReference type="NCBI Taxonomy" id="137246"/>
    <lineage>
        <taxon>Eukaryota</taxon>
        <taxon>Metazoa</taxon>
        <taxon>Chordata</taxon>
        <taxon>Craniata</taxon>
        <taxon>Vertebrata</taxon>
        <taxon>Chondrichthyes</taxon>
        <taxon>Elasmobranchii</taxon>
        <taxon>Galeomorphii</taxon>
        <taxon>Galeoidea</taxon>
        <taxon>Orectolobiformes</taxon>
        <taxon>Hemiscylliidae</taxon>
        <taxon>Chiloscyllium</taxon>
    </lineage>
</organism>
<keyword evidence="8 23" id="KW-0479">Metal-binding</keyword>
<name>A0A401SB47_CHIPU</name>
<dbReference type="GO" id="GO:0004725">
    <property type="term" value="F:protein tyrosine phosphatase activity"/>
    <property type="evidence" value="ECO:0007669"/>
    <property type="project" value="UniProtKB-EC"/>
</dbReference>
<evidence type="ECO:0000256" key="19">
    <source>
        <dbReference type="ARBA" id="ARBA00051722"/>
    </source>
</evidence>
<comment type="catalytic activity">
    <reaction evidence="17">
        <text>sn-glycerol 3-phosphate + H2O = glycerol + phosphate</text>
        <dbReference type="Rhea" id="RHEA:66372"/>
        <dbReference type="ChEBI" id="CHEBI:15377"/>
        <dbReference type="ChEBI" id="CHEBI:17754"/>
        <dbReference type="ChEBI" id="CHEBI:43474"/>
        <dbReference type="ChEBI" id="CHEBI:57597"/>
        <dbReference type="EC" id="3.1.3.21"/>
    </reaction>
</comment>
<comment type="caution">
    <text evidence="24">The sequence shown here is derived from an EMBL/GenBank/DDBJ whole genome shotgun (WGS) entry which is preliminary data.</text>
</comment>
<dbReference type="NCBIfam" id="TIGR01452">
    <property type="entry name" value="PGP_euk"/>
    <property type="match status" value="1"/>
</dbReference>
<evidence type="ECO:0000256" key="22">
    <source>
        <dbReference type="PIRSR" id="PIRSR000915-2"/>
    </source>
</evidence>
<comment type="catalytic activity">
    <reaction evidence="18">
        <text>sn-glycerol 1-phosphate + H2O = glycerol + phosphate</text>
        <dbReference type="Rhea" id="RHEA:46084"/>
        <dbReference type="ChEBI" id="CHEBI:15377"/>
        <dbReference type="ChEBI" id="CHEBI:17754"/>
        <dbReference type="ChEBI" id="CHEBI:43474"/>
        <dbReference type="ChEBI" id="CHEBI:57685"/>
        <dbReference type="EC" id="3.1.3.21"/>
    </reaction>
</comment>
<evidence type="ECO:0000256" key="3">
    <source>
        <dbReference type="ARBA" id="ARBA00006171"/>
    </source>
</evidence>
<comment type="similarity">
    <text evidence="3">Belongs to the HAD-like hydrolase superfamily. CbbY/CbbZ/Gph/YieH family.</text>
</comment>
<dbReference type="EMBL" id="BEZZ01000171">
    <property type="protein sequence ID" value="GCC27628.1"/>
    <property type="molecule type" value="Genomic_DNA"/>
</dbReference>
<feature type="binding site" evidence="23">
    <location>
        <position position="52"/>
    </location>
    <ligand>
        <name>Mg(2+)</name>
        <dbReference type="ChEBI" id="CHEBI:18420"/>
    </ligand>
</feature>
<evidence type="ECO:0000256" key="7">
    <source>
        <dbReference type="ARBA" id="ARBA00022490"/>
    </source>
</evidence>
<dbReference type="PANTHER" id="PTHR19288">
    <property type="entry name" value="4-NITROPHENYLPHOSPHATASE-RELATED"/>
    <property type="match status" value="1"/>
</dbReference>
<comment type="subunit">
    <text evidence="4">Homodimer.</text>
</comment>
<dbReference type="PIRSF" id="PIRSF000915">
    <property type="entry name" value="PGP-type_phosphatase"/>
    <property type="match status" value="1"/>
</dbReference>
<dbReference type="FunFam" id="3.40.50.1000:FF:000163">
    <property type="entry name" value="Pyridoxal phosphate phosphatase"/>
    <property type="match status" value="1"/>
</dbReference>
<evidence type="ECO:0000256" key="2">
    <source>
        <dbReference type="ARBA" id="ARBA00004514"/>
    </source>
</evidence>
<accession>A0A401SB47</accession>
<feature type="active site" description="Proton donor" evidence="21">
    <location>
        <position position="54"/>
    </location>
</feature>
<evidence type="ECO:0000256" key="10">
    <source>
        <dbReference type="ARBA" id="ARBA00022842"/>
    </source>
</evidence>
<dbReference type="GO" id="GO:0043136">
    <property type="term" value="F:sn-glycerol 3-phosphatase activity"/>
    <property type="evidence" value="ECO:0007669"/>
    <property type="project" value="TreeGrafter"/>
</dbReference>
<evidence type="ECO:0000313" key="25">
    <source>
        <dbReference type="Proteomes" id="UP000287033"/>
    </source>
</evidence>
<keyword evidence="7" id="KW-0963">Cytoplasm</keyword>
<keyword evidence="25" id="KW-1185">Reference proteome</keyword>
<keyword evidence="6" id="KW-1003">Cell membrane</keyword>
<comment type="subcellular location">
    <subcellularLocation>
        <location evidence="1">Cell membrane</location>
        <topology evidence="1">Peripheral membrane protein</topology>
    </subcellularLocation>
    <subcellularLocation>
        <location evidence="2">Cytoplasm</location>
        <location evidence="2">Cytosol</location>
    </subcellularLocation>
</comment>
<dbReference type="Gene3D" id="3.40.50.1000">
    <property type="entry name" value="HAD superfamily/HAD-like"/>
    <property type="match status" value="2"/>
</dbReference>
<feature type="binding site" evidence="23">
    <location>
        <position position="54"/>
    </location>
    <ligand>
        <name>Mg(2+)</name>
        <dbReference type="ChEBI" id="CHEBI:18420"/>
    </ligand>
</feature>
<evidence type="ECO:0000256" key="21">
    <source>
        <dbReference type="PIRSR" id="PIRSR000915-1"/>
    </source>
</evidence>
<comment type="cofactor">
    <cofactor evidence="23">
        <name>Mg(2+)</name>
        <dbReference type="ChEBI" id="CHEBI:18420"/>
    </cofactor>
    <text evidence="23">Divalent metal ions. Mg(2+) is the most effective.</text>
</comment>
<evidence type="ECO:0000256" key="23">
    <source>
        <dbReference type="PIRSR" id="PIRSR000915-3"/>
    </source>
</evidence>
<dbReference type="Proteomes" id="UP000287033">
    <property type="component" value="Unassembled WGS sequence"/>
</dbReference>
<dbReference type="OMA" id="PPMHRET"/>
<evidence type="ECO:0000256" key="5">
    <source>
        <dbReference type="ARBA" id="ARBA00013064"/>
    </source>
</evidence>
<dbReference type="InterPro" id="IPR006357">
    <property type="entry name" value="HAD-SF_hydro_IIA"/>
</dbReference>
<dbReference type="STRING" id="137246.A0A401SB47"/>
<evidence type="ECO:0000313" key="24">
    <source>
        <dbReference type="EMBL" id="GCC27628.1"/>
    </source>
</evidence>
<evidence type="ECO:0000256" key="16">
    <source>
        <dbReference type="ARBA" id="ARBA00042942"/>
    </source>
</evidence>
<dbReference type="InterPro" id="IPR006349">
    <property type="entry name" value="PGP_euk"/>
</dbReference>